<dbReference type="InterPro" id="IPR036390">
    <property type="entry name" value="WH_DNA-bd_sf"/>
</dbReference>
<organism evidence="10">
    <name type="scientific">Micromonas pusilla (strain CCMP1545)</name>
    <name type="common">Picoplanktonic green alga</name>
    <dbReference type="NCBI Taxonomy" id="564608"/>
    <lineage>
        <taxon>Eukaryota</taxon>
        <taxon>Viridiplantae</taxon>
        <taxon>Chlorophyta</taxon>
        <taxon>Mamiellophyceae</taxon>
        <taxon>Mamiellales</taxon>
        <taxon>Mamiellaceae</taxon>
        <taxon>Micromonas</taxon>
    </lineage>
</organism>
<dbReference type="RefSeq" id="XP_003063631.1">
    <property type="nucleotide sequence ID" value="XM_003063585.1"/>
</dbReference>
<reference evidence="9 10" key="1">
    <citation type="journal article" date="2009" name="Science">
        <title>Green evolution and dynamic adaptations revealed by genomes of the marine picoeukaryotes Micromonas.</title>
        <authorList>
            <person name="Worden A.Z."/>
            <person name="Lee J.H."/>
            <person name="Mock T."/>
            <person name="Rouze P."/>
            <person name="Simmons M.P."/>
            <person name="Aerts A.L."/>
            <person name="Allen A.E."/>
            <person name="Cuvelier M.L."/>
            <person name="Derelle E."/>
            <person name="Everett M.V."/>
            <person name="Foulon E."/>
            <person name="Grimwood J."/>
            <person name="Gundlach H."/>
            <person name="Henrissat B."/>
            <person name="Napoli C."/>
            <person name="McDonald S.M."/>
            <person name="Parker M.S."/>
            <person name="Rombauts S."/>
            <person name="Salamov A."/>
            <person name="Von Dassow P."/>
            <person name="Badger J.H."/>
            <person name="Coutinho P.M."/>
            <person name="Demir E."/>
            <person name="Dubchak I."/>
            <person name="Gentemann C."/>
            <person name="Eikrem W."/>
            <person name="Gready J.E."/>
            <person name="John U."/>
            <person name="Lanier W."/>
            <person name="Lindquist E.A."/>
            <person name="Lucas S."/>
            <person name="Mayer K.F."/>
            <person name="Moreau H."/>
            <person name="Not F."/>
            <person name="Otillar R."/>
            <person name="Panaud O."/>
            <person name="Pangilinan J."/>
            <person name="Paulsen I."/>
            <person name="Piegu B."/>
            <person name="Poliakov A."/>
            <person name="Robbens S."/>
            <person name="Schmutz J."/>
            <person name="Toulza E."/>
            <person name="Wyss T."/>
            <person name="Zelensky A."/>
            <person name="Zhou K."/>
            <person name="Armbrust E.V."/>
            <person name="Bhattacharya D."/>
            <person name="Goodenough U.W."/>
            <person name="Van de Peer Y."/>
            <person name="Grigoriev I.V."/>
        </authorList>
    </citation>
    <scope>NUCLEOTIDE SEQUENCE [LARGE SCALE GENOMIC DNA]</scope>
    <source>
        <strain evidence="9 10">CCMP1545</strain>
    </source>
</reference>
<protein>
    <submittedName>
        <fullName evidence="9">Predicted protein</fullName>
    </submittedName>
</protein>
<dbReference type="GO" id="GO:0003677">
    <property type="term" value="F:DNA binding"/>
    <property type="evidence" value="ECO:0007669"/>
    <property type="project" value="UniProtKB-KW"/>
</dbReference>
<keyword evidence="4" id="KW-0238">DNA-binding</keyword>
<dbReference type="GO" id="GO:0006367">
    <property type="term" value="P:transcription initiation at RNA polymerase II promoter"/>
    <property type="evidence" value="ECO:0007669"/>
    <property type="project" value="InterPro"/>
</dbReference>
<dbReference type="InterPro" id="IPR040450">
    <property type="entry name" value="TFIIF_beta_HTH"/>
</dbReference>
<dbReference type="GeneID" id="9689250"/>
<dbReference type="OMA" id="SLWSFKQ"/>
<dbReference type="InterPro" id="IPR040504">
    <property type="entry name" value="TFIIF_beta_N"/>
</dbReference>
<keyword evidence="3" id="KW-0805">Transcription regulation</keyword>
<proteinExistence type="inferred from homology"/>
<keyword evidence="10" id="KW-1185">Reference proteome</keyword>
<evidence type="ECO:0000256" key="6">
    <source>
        <dbReference type="ARBA" id="ARBA00023242"/>
    </source>
</evidence>
<comment type="similarity">
    <text evidence="2">Belongs to the TFIIF beta subunit family.</text>
</comment>
<dbReference type="STRING" id="564608.C1N6X8"/>
<dbReference type="eggNOG" id="KOG2905">
    <property type="taxonomic scope" value="Eukaryota"/>
</dbReference>
<dbReference type="PANTHER" id="PTHR10445:SF0">
    <property type="entry name" value="GENERAL TRANSCRIPTION FACTOR IIF SUBUNIT 2"/>
    <property type="match status" value="1"/>
</dbReference>
<feature type="domain" description="TFIIF beta subunit N-terminal" evidence="8">
    <location>
        <begin position="189"/>
        <end position="348"/>
    </location>
</feature>
<evidence type="ECO:0000259" key="8">
    <source>
        <dbReference type="Pfam" id="PF17683"/>
    </source>
</evidence>
<dbReference type="Pfam" id="PF17683">
    <property type="entry name" value="TFIIF_beta_N"/>
    <property type="match status" value="1"/>
</dbReference>
<dbReference type="OrthoDB" id="498282at2759"/>
<dbReference type="InterPro" id="IPR036388">
    <property type="entry name" value="WH-like_DNA-bd_sf"/>
</dbReference>
<evidence type="ECO:0000313" key="9">
    <source>
        <dbReference type="EMBL" id="EEH52004.1"/>
    </source>
</evidence>
<keyword evidence="6" id="KW-0539">Nucleus</keyword>
<evidence type="ECO:0000256" key="5">
    <source>
        <dbReference type="ARBA" id="ARBA00023163"/>
    </source>
</evidence>
<dbReference type="PANTHER" id="PTHR10445">
    <property type="entry name" value="GENERAL TRANSCRIPTION FACTOR IIF SUBUNIT 2"/>
    <property type="match status" value="1"/>
</dbReference>
<name>C1N6X8_MICPC</name>
<accession>C1N6X8</accession>
<dbReference type="Gene3D" id="1.10.10.10">
    <property type="entry name" value="Winged helix-like DNA-binding domain superfamily/Winged helix DNA-binding domain"/>
    <property type="match status" value="1"/>
</dbReference>
<dbReference type="Proteomes" id="UP000001876">
    <property type="component" value="Unassembled WGS sequence"/>
</dbReference>
<evidence type="ECO:0000259" key="7">
    <source>
        <dbReference type="Pfam" id="PF02270"/>
    </source>
</evidence>
<dbReference type="SUPFAM" id="SSF46785">
    <property type="entry name" value="Winged helix' DNA-binding domain"/>
    <property type="match status" value="1"/>
</dbReference>
<evidence type="ECO:0000256" key="1">
    <source>
        <dbReference type="ARBA" id="ARBA00004123"/>
    </source>
</evidence>
<dbReference type="KEGG" id="mpp:MICPUCDRAFT_53479"/>
<dbReference type="InterPro" id="IPR003196">
    <property type="entry name" value="TFIIF_beta"/>
</dbReference>
<comment type="subcellular location">
    <subcellularLocation>
        <location evidence="1">Nucleus</location>
    </subcellularLocation>
</comment>
<keyword evidence="5" id="KW-0804">Transcription</keyword>
<dbReference type="Pfam" id="PF02270">
    <property type="entry name" value="TFIIF_beta"/>
    <property type="match status" value="1"/>
</dbReference>
<evidence type="ECO:0000256" key="3">
    <source>
        <dbReference type="ARBA" id="ARBA00023015"/>
    </source>
</evidence>
<dbReference type="AlphaFoldDB" id="C1N6X8"/>
<feature type="domain" description="TFIIF beta subunit HTH" evidence="7">
    <location>
        <begin position="408"/>
        <end position="471"/>
    </location>
</feature>
<dbReference type="GO" id="GO:0005674">
    <property type="term" value="C:transcription factor TFIIF complex"/>
    <property type="evidence" value="ECO:0007669"/>
    <property type="project" value="InterPro"/>
</dbReference>
<evidence type="ECO:0000256" key="2">
    <source>
        <dbReference type="ARBA" id="ARBA00009543"/>
    </source>
</evidence>
<sequence>MPKRKAPAAAAVEVKPEPDVKPELEVRATASVRSIGCCPSQPDPIDRFLDLDAHPLSYASTLTLATSRARVPPAAAQDAHEAPPTGSEQVESALRDFLASKKQSMTHLPRLLSLLDPLNLRAGAIKGKYNTAPKWSDENTTPQQLRAHWRAQCAAITKTKEDALPDALSDALRRFHWPASLDTARAESLSWLVKVPAFVTRAWRATAEALANADEIDDVDAMDAEGGAEGKDGGGDDGDALGEMKIAVDPFAPPEKRQRHFLTLSNRVSETHRVPAAYDMLINPEEQPIHVFSGAREDTAAAAAAAAAATARACAVAAASGIPGPVVELPRDDFILEGTVSEKFDVRPADVDDSLYREVSARRIAEATRKTRVVQASKGPSRVAPLPTARNIVKREDGKEDTRERAERMERGALEDKLMGLYERRSLWSFKQLKEETRQPAMFLKETLDGLATLNRRGPNVGMYSLKDMYKRRGAGGVGEGGGGAGGTS</sequence>
<dbReference type="EMBL" id="GG663749">
    <property type="protein sequence ID" value="EEH52004.1"/>
    <property type="molecule type" value="Genomic_DNA"/>
</dbReference>
<gene>
    <name evidence="9" type="ORF">MICPUCDRAFT_53479</name>
</gene>
<evidence type="ECO:0000313" key="10">
    <source>
        <dbReference type="Proteomes" id="UP000001876"/>
    </source>
</evidence>
<dbReference type="FunFam" id="1.10.10.10:FF:000035">
    <property type="entry name" value="General transcription factor IIF subunit 2"/>
    <property type="match status" value="1"/>
</dbReference>
<evidence type="ECO:0000256" key="4">
    <source>
        <dbReference type="ARBA" id="ARBA00023125"/>
    </source>
</evidence>